<reference evidence="1 2" key="1">
    <citation type="journal article" date="2014" name="Nat. Commun.">
        <title>Molecular traces of alternative social organization in a termite genome.</title>
        <authorList>
            <person name="Terrapon N."/>
            <person name="Li C."/>
            <person name="Robertson H.M."/>
            <person name="Ji L."/>
            <person name="Meng X."/>
            <person name="Booth W."/>
            <person name="Chen Z."/>
            <person name="Childers C.P."/>
            <person name="Glastad K.M."/>
            <person name="Gokhale K."/>
            <person name="Gowin J."/>
            <person name="Gronenberg W."/>
            <person name="Hermansen R.A."/>
            <person name="Hu H."/>
            <person name="Hunt B.G."/>
            <person name="Huylmans A.K."/>
            <person name="Khalil S.M."/>
            <person name="Mitchell R.D."/>
            <person name="Munoz-Torres M.C."/>
            <person name="Mustard J.A."/>
            <person name="Pan H."/>
            <person name="Reese J.T."/>
            <person name="Scharf M.E."/>
            <person name="Sun F."/>
            <person name="Vogel H."/>
            <person name="Xiao J."/>
            <person name="Yang W."/>
            <person name="Yang Z."/>
            <person name="Yang Z."/>
            <person name="Zhou J."/>
            <person name="Zhu J."/>
            <person name="Brent C.S."/>
            <person name="Elsik C.G."/>
            <person name="Goodisman M.A."/>
            <person name="Liberles D.A."/>
            <person name="Roe R.M."/>
            <person name="Vargo E.L."/>
            <person name="Vilcinskas A."/>
            <person name="Wang J."/>
            <person name="Bornberg-Bauer E."/>
            <person name="Korb J."/>
            <person name="Zhang G."/>
            <person name="Liebig J."/>
        </authorList>
    </citation>
    <scope>NUCLEOTIDE SEQUENCE [LARGE SCALE GENOMIC DNA]</scope>
    <source>
        <tissue evidence="1">Whole organism</tissue>
    </source>
</reference>
<protein>
    <submittedName>
        <fullName evidence="1">Uncharacterized protein</fullName>
    </submittedName>
</protein>
<dbReference type="AlphaFoldDB" id="A0A067QES6"/>
<proteinExistence type="predicted"/>
<sequence length="101" mass="11342">MVKAKNNHSTENMKSLIKLKVNPTENKVGVSSFKALKNGNMLIESSNKRYVEVICNSINEKSGNELEANGAKLRNPRMILYNVPEVIHIDSMKQSITEQNP</sequence>
<accession>A0A067QES6</accession>
<keyword evidence="2" id="KW-1185">Reference proteome</keyword>
<dbReference type="Proteomes" id="UP000027135">
    <property type="component" value="Unassembled WGS sequence"/>
</dbReference>
<dbReference type="InParanoid" id="A0A067QES6"/>
<organism evidence="1 2">
    <name type="scientific">Zootermopsis nevadensis</name>
    <name type="common">Dampwood termite</name>
    <dbReference type="NCBI Taxonomy" id="136037"/>
    <lineage>
        <taxon>Eukaryota</taxon>
        <taxon>Metazoa</taxon>
        <taxon>Ecdysozoa</taxon>
        <taxon>Arthropoda</taxon>
        <taxon>Hexapoda</taxon>
        <taxon>Insecta</taxon>
        <taxon>Pterygota</taxon>
        <taxon>Neoptera</taxon>
        <taxon>Polyneoptera</taxon>
        <taxon>Dictyoptera</taxon>
        <taxon>Blattodea</taxon>
        <taxon>Blattoidea</taxon>
        <taxon>Termitoidae</taxon>
        <taxon>Termopsidae</taxon>
        <taxon>Zootermopsis</taxon>
    </lineage>
</organism>
<name>A0A067QES6_ZOONE</name>
<evidence type="ECO:0000313" key="1">
    <source>
        <dbReference type="EMBL" id="KDQ71553.1"/>
    </source>
</evidence>
<evidence type="ECO:0000313" key="2">
    <source>
        <dbReference type="Proteomes" id="UP000027135"/>
    </source>
</evidence>
<gene>
    <name evidence="1" type="ORF">L798_09186</name>
</gene>
<dbReference type="EMBL" id="KK853849">
    <property type="protein sequence ID" value="KDQ71553.1"/>
    <property type="molecule type" value="Genomic_DNA"/>
</dbReference>